<name>A0ABX1W1L7_9SPHI</name>
<dbReference type="EMBL" id="JABFCR010000019">
    <property type="protein sequence ID" value="NNU33749.1"/>
    <property type="molecule type" value="Genomic_DNA"/>
</dbReference>
<accession>A0ABX1W1L7</accession>
<sequence>MGINIHSKTINDDYLTHLWTVSSTVKQYYDSNDIVVSGVSVPNRFTSVLLDDNAKTFTYTNAKLLYSDQNASGPYRLSLGNNVLYIELASNVFFENATSTTRISNLTAYAMTWLTIDNNTVIINGKPVHEAYQVIFASSLLICYLGVSFFG</sequence>
<proteinExistence type="predicted"/>
<dbReference type="RefSeq" id="WP_175269437.1">
    <property type="nucleotide sequence ID" value="NZ_JABFCR010000019.1"/>
</dbReference>
<gene>
    <name evidence="1" type="ORF">HK413_05620</name>
</gene>
<evidence type="ECO:0000313" key="1">
    <source>
        <dbReference type="EMBL" id="NNU33749.1"/>
    </source>
</evidence>
<comment type="caution">
    <text evidence="1">The sequence shown here is derived from an EMBL/GenBank/DDBJ whole genome shotgun (WGS) entry which is preliminary data.</text>
</comment>
<reference evidence="1 2" key="1">
    <citation type="submission" date="2020-05" db="EMBL/GenBank/DDBJ databases">
        <authorList>
            <person name="Khan S.A."/>
            <person name="Jeon C.O."/>
            <person name="Chun B.H."/>
        </authorList>
    </citation>
    <scope>NUCLEOTIDE SEQUENCE [LARGE SCALE GENOMIC DNA]</scope>
    <source>
        <strain evidence="1 2">S1162</strain>
    </source>
</reference>
<dbReference type="Proteomes" id="UP000566071">
    <property type="component" value="Unassembled WGS sequence"/>
</dbReference>
<keyword evidence="2" id="KW-1185">Reference proteome</keyword>
<protein>
    <submittedName>
        <fullName evidence="1">Uncharacterized protein</fullName>
    </submittedName>
</protein>
<organism evidence="1 2">
    <name type="scientific">Mucilaginibacter humi</name>
    <dbReference type="NCBI Taxonomy" id="2732510"/>
    <lineage>
        <taxon>Bacteria</taxon>
        <taxon>Pseudomonadati</taxon>
        <taxon>Bacteroidota</taxon>
        <taxon>Sphingobacteriia</taxon>
        <taxon>Sphingobacteriales</taxon>
        <taxon>Sphingobacteriaceae</taxon>
        <taxon>Mucilaginibacter</taxon>
    </lineage>
</organism>
<evidence type="ECO:0000313" key="2">
    <source>
        <dbReference type="Proteomes" id="UP000566071"/>
    </source>
</evidence>